<sequence length="38" mass="4193">MIPFGMRSARVSHVCVTTVRHQICPGAAIPAHCQFTLR</sequence>
<name>A0ABQ9PWC3_9PEZI</name>
<dbReference type="Proteomes" id="UP001169217">
    <property type="component" value="Unassembled WGS sequence"/>
</dbReference>
<comment type="caution">
    <text evidence="1">The sequence shown here is derived from an EMBL/GenBank/DDBJ whole genome shotgun (WGS) entry which is preliminary data.</text>
</comment>
<accession>A0ABQ9PWC3</accession>
<dbReference type="EMBL" id="JARUPT010000189">
    <property type="protein sequence ID" value="KAK0375817.1"/>
    <property type="molecule type" value="Genomic_DNA"/>
</dbReference>
<keyword evidence="2" id="KW-1185">Reference proteome</keyword>
<proteinExistence type="predicted"/>
<organism evidence="1 2">
    <name type="scientific">Colletotrichum limetticola</name>
    <dbReference type="NCBI Taxonomy" id="1209924"/>
    <lineage>
        <taxon>Eukaryota</taxon>
        <taxon>Fungi</taxon>
        <taxon>Dikarya</taxon>
        <taxon>Ascomycota</taxon>
        <taxon>Pezizomycotina</taxon>
        <taxon>Sordariomycetes</taxon>
        <taxon>Hypocreomycetidae</taxon>
        <taxon>Glomerellales</taxon>
        <taxon>Glomerellaceae</taxon>
        <taxon>Colletotrichum</taxon>
        <taxon>Colletotrichum acutatum species complex</taxon>
    </lineage>
</organism>
<protein>
    <submittedName>
        <fullName evidence="1">Uncharacterized protein</fullName>
    </submittedName>
</protein>
<reference evidence="1" key="1">
    <citation type="submission" date="2023-04" db="EMBL/GenBank/DDBJ databases">
        <title>Colletotrichum limetticola genome sequence.</title>
        <authorList>
            <person name="Baroncelli R."/>
        </authorList>
    </citation>
    <scope>NUCLEOTIDE SEQUENCE</scope>
    <source>
        <strain evidence="1">KLA-Anderson</strain>
    </source>
</reference>
<evidence type="ECO:0000313" key="2">
    <source>
        <dbReference type="Proteomes" id="UP001169217"/>
    </source>
</evidence>
<evidence type="ECO:0000313" key="1">
    <source>
        <dbReference type="EMBL" id="KAK0375817.1"/>
    </source>
</evidence>
<gene>
    <name evidence="1" type="ORF">CLIM01_06809</name>
</gene>